<dbReference type="InterPro" id="IPR005119">
    <property type="entry name" value="LysR_subst-bd"/>
</dbReference>
<dbReference type="Gene3D" id="3.40.190.10">
    <property type="entry name" value="Periplasmic binding protein-like II"/>
    <property type="match status" value="1"/>
</dbReference>
<sequence length="314" mass="35029">MYDRRLDAVVAAARTGSFAKAARLLHVSAPALAKQVNTFEAEFGITLFTRSRSGVALTPAGREFVEDARPVMRQCDDILRRARRRSAAANDFRDVPVRLGVSMLRSGRRILDLWQRDAEPRSDGLRLELVPMPDDERDITDIIAHLGEDVDAVSTAFNAGYWDHVCGTLTLSREPLCVAVPYDHALARRESVSLDDLEGTRIRIMRRGHDGNDRARDLLEAHPSIELVDIDRYNLAVFNDCAQTGDLLISKPLWDGVHPQLVNVPVDWGEPVDLAYGLLYPLDPEPQVAAFVERIGQLARTAPVIPAERPISRR</sequence>
<dbReference type="AlphaFoldDB" id="A0A7K3TFJ0"/>
<dbReference type="Pfam" id="PF03466">
    <property type="entry name" value="LysR_substrate"/>
    <property type="match status" value="1"/>
</dbReference>
<dbReference type="Proteomes" id="UP000469763">
    <property type="component" value="Unassembled WGS sequence"/>
</dbReference>
<reference evidence="6 7" key="1">
    <citation type="submission" date="2019-10" db="EMBL/GenBank/DDBJ databases">
        <title>Bifidobacterium from non-human primates.</title>
        <authorList>
            <person name="Modesto M."/>
        </authorList>
    </citation>
    <scope>NUCLEOTIDE SEQUENCE [LARGE SCALE GENOMIC DNA]</scope>
    <source>
        <strain evidence="6 7">TREC</strain>
    </source>
</reference>
<dbReference type="Gene3D" id="1.10.10.10">
    <property type="entry name" value="Winged helix-like DNA-binding domain superfamily/Winged helix DNA-binding domain"/>
    <property type="match status" value="1"/>
</dbReference>
<protein>
    <submittedName>
        <fullName evidence="6">LysR family transcriptional regulator</fullName>
    </submittedName>
</protein>
<accession>A0A7K3TFJ0</accession>
<dbReference type="GO" id="GO:0032993">
    <property type="term" value="C:protein-DNA complex"/>
    <property type="evidence" value="ECO:0007669"/>
    <property type="project" value="TreeGrafter"/>
</dbReference>
<proteinExistence type="inferred from homology"/>
<dbReference type="InterPro" id="IPR000847">
    <property type="entry name" value="LysR_HTH_N"/>
</dbReference>
<dbReference type="SUPFAM" id="SSF46785">
    <property type="entry name" value="Winged helix' DNA-binding domain"/>
    <property type="match status" value="1"/>
</dbReference>
<evidence type="ECO:0000313" key="6">
    <source>
        <dbReference type="EMBL" id="NEG77858.1"/>
    </source>
</evidence>
<dbReference type="PANTHER" id="PTHR30346:SF0">
    <property type="entry name" value="HCA OPERON TRANSCRIPTIONAL ACTIVATOR HCAR"/>
    <property type="match status" value="1"/>
</dbReference>
<evidence type="ECO:0000256" key="4">
    <source>
        <dbReference type="ARBA" id="ARBA00023163"/>
    </source>
</evidence>
<dbReference type="InterPro" id="IPR036390">
    <property type="entry name" value="WH_DNA-bd_sf"/>
</dbReference>
<dbReference type="PROSITE" id="PS50931">
    <property type="entry name" value="HTH_LYSR"/>
    <property type="match status" value="1"/>
</dbReference>
<dbReference type="EMBL" id="WHZY01000003">
    <property type="protein sequence ID" value="NEG77858.1"/>
    <property type="molecule type" value="Genomic_DNA"/>
</dbReference>
<comment type="similarity">
    <text evidence="1">Belongs to the LysR transcriptional regulatory family.</text>
</comment>
<comment type="caution">
    <text evidence="6">The sequence shown here is derived from an EMBL/GenBank/DDBJ whole genome shotgun (WGS) entry which is preliminary data.</text>
</comment>
<dbReference type="FunFam" id="1.10.10.10:FF:000001">
    <property type="entry name" value="LysR family transcriptional regulator"/>
    <property type="match status" value="1"/>
</dbReference>
<feature type="domain" description="HTH lysR-type" evidence="5">
    <location>
        <begin position="1"/>
        <end position="58"/>
    </location>
</feature>
<organism evidence="6 7">
    <name type="scientific">Bifidobacterium avesanii</name>
    <dbReference type="NCBI Taxonomy" id="1798157"/>
    <lineage>
        <taxon>Bacteria</taxon>
        <taxon>Bacillati</taxon>
        <taxon>Actinomycetota</taxon>
        <taxon>Actinomycetes</taxon>
        <taxon>Bifidobacteriales</taxon>
        <taxon>Bifidobacteriaceae</taxon>
        <taxon>Bifidobacterium</taxon>
    </lineage>
</organism>
<keyword evidence="3" id="KW-0238">DNA-binding</keyword>
<dbReference type="GO" id="GO:0003677">
    <property type="term" value="F:DNA binding"/>
    <property type="evidence" value="ECO:0007669"/>
    <property type="project" value="UniProtKB-KW"/>
</dbReference>
<name>A0A7K3TFJ0_9BIFI</name>
<keyword evidence="4" id="KW-0804">Transcription</keyword>
<dbReference type="SUPFAM" id="SSF53850">
    <property type="entry name" value="Periplasmic binding protein-like II"/>
    <property type="match status" value="1"/>
</dbReference>
<dbReference type="OrthoDB" id="3181812at2"/>
<dbReference type="Pfam" id="PF00126">
    <property type="entry name" value="HTH_1"/>
    <property type="match status" value="1"/>
</dbReference>
<evidence type="ECO:0000256" key="1">
    <source>
        <dbReference type="ARBA" id="ARBA00009437"/>
    </source>
</evidence>
<dbReference type="PANTHER" id="PTHR30346">
    <property type="entry name" value="TRANSCRIPTIONAL DUAL REGULATOR HCAR-RELATED"/>
    <property type="match status" value="1"/>
</dbReference>
<dbReference type="InterPro" id="IPR036388">
    <property type="entry name" value="WH-like_DNA-bd_sf"/>
</dbReference>
<dbReference type="GO" id="GO:0003700">
    <property type="term" value="F:DNA-binding transcription factor activity"/>
    <property type="evidence" value="ECO:0007669"/>
    <property type="project" value="InterPro"/>
</dbReference>
<keyword evidence="7" id="KW-1185">Reference proteome</keyword>
<evidence type="ECO:0000259" key="5">
    <source>
        <dbReference type="PROSITE" id="PS50931"/>
    </source>
</evidence>
<evidence type="ECO:0000313" key="7">
    <source>
        <dbReference type="Proteomes" id="UP000469763"/>
    </source>
</evidence>
<keyword evidence="2" id="KW-0805">Transcription regulation</keyword>
<gene>
    <name evidence="6" type="ORF">GFD22_02460</name>
</gene>
<dbReference type="RefSeq" id="WP_152350510.1">
    <property type="nucleotide sequence ID" value="NZ_WBSN01000009.1"/>
</dbReference>
<evidence type="ECO:0000256" key="2">
    <source>
        <dbReference type="ARBA" id="ARBA00023015"/>
    </source>
</evidence>
<evidence type="ECO:0000256" key="3">
    <source>
        <dbReference type="ARBA" id="ARBA00023125"/>
    </source>
</evidence>